<keyword evidence="1" id="KW-0677">Repeat</keyword>
<dbReference type="InterPro" id="IPR011990">
    <property type="entry name" value="TPR-like_helical_dom_sf"/>
</dbReference>
<feature type="repeat" description="PPR" evidence="2">
    <location>
        <begin position="372"/>
        <end position="402"/>
    </location>
</feature>
<accession>A0A0K9PJ19</accession>
<dbReference type="Pfam" id="PF13041">
    <property type="entry name" value="PPR_2"/>
    <property type="match status" value="3"/>
</dbReference>
<dbReference type="Proteomes" id="UP000036987">
    <property type="component" value="Unassembled WGS sequence"/>
</dbReference>
<dbReference type="NCBIfam" id="TIGR00756">
    <property type="entry name" value="PPR"/>
    <property type="match status" value="5"/>
</dbReference>
<dbReference type="PROSITE" id="PS51375">
    <property type="entry name" value="PPR"/>
    <property type="match status" value="4"/>
</dbReference>
<name>A0A0K9PJ19_ZOSMR</name>
<dbReference type="FunFam" id="1.25.40.10:FF:000184">
    <property type="entry name" value="Pentatricopeptide repeat-containing protein, chloroplastic"/>
    <property type="match status" value="1"/>
</dbReference>
<dbReference type="Pfam" id="PF01535">
    <property type="entry name" value="PPR"/>
    <property type="match status" value="3"/>
</dbReference>
<reference evidence="4" key="1">
    <citation type="journal article" date="2016" name="Nature">
        <title>The genome of the seagrass Zostera marina reveals angiosperm adaptation to the sea.</title>
        <authorList>
            <person name="Olsen J.L."/>
            <person name="Rouze P."/>
            <person name="Verhelst B."/>
            <person name="Lin Y.-C."/>
            <person name="Bayer T."/>
            <person name="Collen J."/>
            <person name="Dattolo E."/>
            <person name="De Paoli E."/>
            <person name="Dittami S."/>
            <person name="Maumus F."/>
            <person name="Michel G."/>
            <person name="Kersting A."/>
            <person name="Lauritano C."/>
            <person name="Lohaus R."/>
            <person name="Toepel M."/>
            <person name="Tonon T."/>
            <person name="Vanneste K."/>
            <person name="Amirebrahimi M."/>
            <person name="Brakel J."/>
            <person name="Bostroem C."/>
            <person name="Chovatia M."/>
            <person name="Grimwood J."/>
            <person name="Jenkins J.W."/>
            <person name="Jueterbock A."/>
            <person name="Mraz A."/>
            <person name="Stam W.T."/>
            <person name="Tice H."/>
            <person name="Bornberg-Bauer E."/>
            <person name="Green P.J."/>
            <person name="Pearson G.A."/>
            <person name="Procaccini G."/>
            <person name="Duarte C.M."/>
            <person name="Schmutz J."/>
            <person name="Reusch T.B.H."/>
            <person name="Van de Peer Y."/>
        </authorList>
    </citation>
    <scope>NUCLEOTIDE SEQUENCE [LARGE SCALE GENOMIC DNA]</scope>
    <source>
        <strain evidence="4">cv. Finnish</strain>
    </source>
</reference>
<dbReference type="Pfam" id="PF20431">
    <property type="entry name" value="E_motif"/>
    <property type="match status" value="1"/>
</dbReference>
<evidence type="ECO:0000313" key="3">
    <source>
        <dbReference type="EMBL" id="KMZ68217.1"/>
    </source>
</evidence>
<dbReference type="FunFam" id="1.25.40.10:FF:000344">
    <property type="entry name" value="Pentatricopeptide repeat-containing protein"/>
    <property type="match status" value="1"/>
</dbReference>
<dbReference type="Gene3D" id="1.25.40.10">
    <property type="entry name" value="Tetratricopeptide repeat domain"/>
    <property type="match status" value="5"/>
</dbReference>
<dbReference type="EMBL" id="LFYR01000857">
    <property type="protein sequence ID" value="KMZ68217.1"/>
    <property type="molecule type" value="Genomic_DNA"/>
</dbReference>
<dbReference type="OMA" id="EVHCVVI"/>
<dbReference type="InterPro" id="IPR002885">
    <property type="entry name" value="PPR_rpt"/>
</dbReference>
<feature type="repeat" description="PPR" evidence="2">
    <location>
        <begin position="207"/>
        <end position="241"/>
    </location>
</feature>
<evidence type="ECO:0000256" key="1">
    <source>
        <dbReference type="ARBA" id="ARBA00022737"/>
    </source>
</evidence>
<gene>
    <name evidence="3" type="ORF">ZOSMA_246G00080</name>
</gene>
<comment type="caution">
    <text evidence="3">The sequence shown here is derived from an EMBL/GenBank/DDBJ whole genome shotgun (WGS) entry which is preliminary data.</text>
</comment>
<dbReference type="AlphaFoldDB" id="A0A0K9PJ19"/>
<dbReference type="GO" id="GO:0009451">
    <property type="term" value="P:RNA modification"/>
    <property type="evidence" value="ECO:0007669"/>
    <property type="project" value="InterPro"/>
</dbReference>
<keyword evidence="4" id="KW-1185">Reference proteome</keyword>
<protein>
    <submittedName>
        <fullName evidence="3">Pentatricopeptide repeat-containing protein</fullName>
    </submittedName>
</protein>
<feature type="repeat" description="PPR" evidence="2">
    <location>
        <begin position="75"/>
        <end position="109"/>
    </location>
</feature>
<dbReference type="InterPro" id="IPR046960">
    <property type="entry name" value="PPR_At4g14850-like_plant"/>
</dbReference>
<dbReference type="InterPro" id="IPR046848">
    <property type="entry name" value="E_motif"/>
</dbReference>
<dbReference type="GO" id="GO:0003723">
    <property type="term" value="F:RNA binding"/>
    <property type="evidence" value="ECO:0007669"/>
    <property type="project" value="InterPro"/>
</dbReference>
<feature type="repeat" description="PPR" evidence="2">
    <location>
        <begin position="270"/>
        <end position="305"/>
    </location>
</feature>
<proteinExistence type="predicted"/>
<organism evidence="3 4">
    <name type="scientific">Zostera marina</name>
    <name type="common">Eelgrass</name>
    <dbReference type="NCBI Taxonomy" id="29655"/>
    <lineage>
        <taxon>Eukaryota</taxon>
        <taxon>Viridiplantae</taxon>
        <taxon>Streptophyta</taxon>
        <taxon>Embryophyta</taxon>
        <taxon>Tracheophyta</taxon>
        <taxon>Spermatophyta</taxon>
        <taxon>Magnoliopsida</taxon>
        <taxon>Liliopsida</taxon>
        <taxon>Zosteraceae</taxon>
        <taxon>Zostera</taxon>
    </lineage>
</organism>
<evidence type="ECO:0000313" key="4">
    <source>
        <dbReference type="Proteomes" id="UP000036987"/>
    </source>
</evidence>
<dbReference type="OrthoDB" id="185373at2759"/>
<dbReference type="PANTHER" id="PTHR47926:SF371">
    <property type="entry name" value="TETRATRICOPEPTIDE REPEAT-LIKE SUPERFAMILY PROTEIN"/>
    <property type="match status" value="1"/>
</dbReference>
<evidence type="ECO:0000256" key="2">
    <source>
        <dbReference type="PROSITE-ProRule" id="PRU00708"/>
    </source>
</evidence>
<dbReference type="PANTHER" id="PTHR47926">
    <property type="entry name" value="PENTATRICOPEPTIDE REPEAT-CONTAINING PROTEIN"/>
    <property type="match status" value="1"/>
</dbReference>
<sequence length="594" mass="67199">MITERDFLTLLQTCGNSKHLNQIQTQVITHGFQHNHNIIPKILSLSFTLLFQPQHSKLWFDIFLSSNKYPRPTPNSVSWNVMFKGYTNAGLYRRTLDLFDDMRKRDVEPNRYTFTFLLKSCAKIGDIRKGEKIQCISVKTGFQSNMFVGTALIDVYSVCGLQKFARKVFDEMPVKNIVAWTAILSAYLLGGDLVSARDVFDCVIDRDIVVWNTMVSGYLKSGELEMAQQLFVQMPHKDLICWNTMLQGYANNGHDVEVCVKFFNEMPERNVFSWNGLIAGYIAHGQFSQALHVFSQMLREPNITPSEATIVMVLSACSKLGSLDLGMWVHVYAYGNEFRSNLNVGNGLIDMYSKCGNVNAALVIFHGMEFKDVVSWNAIIGGLAMHGFGTEALDMFSQMSSNIQGVKPDGITFVGILSACTHMGFVEQGFRYLNLMVEHYNILPWIEHYGCIVDLLGRSGLAEEALHFIQTMPMEPDQIMWSSLVAACFNRGNVNLAEMATKEILKFQPDEAANHVALSNVYGYVGRWKNVAETKLNMRQKSSGKKLPGCSLIELNWEVAEFYSGDFRHSQTEEIYKMLVTLNGCLKKHNTNDY</sequence>